<dbReference type="InterPro" id="IPR029041">
    <property type="entry name" value="FAD-linked_oxidoreductase-like"/>
</dbReference>
<evidence type="ECO:0000313" key="8">
    <source>
        <dbReference type="Proteomes" id="UP000194266"/>
    </source>
</evidence>
<evidence type="ECO:0000313" key="7">
    <source>
        <dbReference type="EMBL" id="OSZ56681.1"/>
    </source>
</evidence>
<comment type="caution">
    <text evidence="7">The sequence shown here is derived from an EMBL/GenBank/DDBJ whole genome shotgun (WGS) entry which is preliminary data.</text>
</comment>
<dbReference type="Proteomes" id="UP000194266">
    <property type="component" value="Unassembled WGS sequence"/>
</dbReference>
<dbReference type="InterPro" id="IPR003171">
    <property type="entry name" value="Mehydrof_redctse-like"/>
</dbReference>
<keyword evidence="4 6" id="KW-0274">FAD</keyword>
<evidence type="ECO:0000256" key="6">
    <source>
        <dbReference type="RuleBase" id="RU003862"/>
    </source>
</evidence>
<evidence type="ECO:0000256" key="1">
    <source>
        <dbReference type="ARBA" id="ARBA00001974"/>
    </source>
</evidence>
<feature type="non-terminal residue" evidence="7">
    <location>
        <position position="301"/>
    </location>
</feature>
<evidence type="ECO:0000256" key="3">
    <source>
        <dbReference type="ARBA" id="ARBA00022630"/>
    </source>
</evidence>
<keyword evidence="5 6" id="KW-0560">Oxidoreductase</keyword>
<comment type="cofactor">
    <cofactor evidence="1 6">
        <name>FAD</name>
        <dbReference type="ChEBI" id="CHEBI:57692"/>
    </cofactor>
</comment>
<comment type="pathway">
    <text evidence="2 6">One-carbon metabolism; tetrahydrofolate interconversion.</text>
</comment>
<dbReference type="CDD" id="cd00537">
    <property type="entry name" value="MTHFR"/>
    <property type="match status" value="1"/>
</dbReference>
<evidence type="ECO:0000256" key="2">
    <source>
        <dbReference type="ARBA" id="ARBA00004777"/>
    </source>
</evidence>
<evidence type="ECO:0000256" key="5">
    <source>
        <dbReference type="ARBA" id="ARBA00023002"/>
    </source>
</evidence>
<reference evidence="7 8" key="1">
    <citation type="submission" date="2016-12" db="EMBL/GenBank/DDBJ databases">
        <title>Genome Mining:The Detection of Biosynthetic Gene Clusters to Aid in the Expression of Curamycin A produced by Streptomyces sp. strain CZA14.</title>
        <authorList>
            <person name="Durrell K.A."/>
            <person name="Kirby B.M."/>
            <person name="Khan W."/>
            <person name="Mthethwa T."/>
            <person name="Le Roes-Hill M."/>
        </authorList>
    </citation>
    <scope>NUCLEOTIDE SEQUENCE [LARGE SCALE GENOMIC DNA]</scope>
    <source>
        <strain evidence="7 8">CZA14</strain>
    </source>
</reference>
<dbReference type="RefSeq" id="WP_173883366.1">
    <property type="nucleotide sequence ID" value="NZ_MRYD01000267.1"/>
</dbReference>
<accession>A0ABX3YA08</accession>
<protein>
    <recommendedName>
        <fullName evidence="6">Methylenetetrahydrofolate reductase</fullName>
    </recommendedName>
</protein>
<dbReference type="SUPFAM" id="SSF51730">
    <property type="entry name" value="FAD-linked oxidoreductase"/>
    <property type="match status" value="1"/>
</dbReference>
<name>A0ABX3YA08_9ACTN</name>
<evidence type="ECO:0000256" key="4">
    <source>
        <dbReference type="ARBA" id="ARBA00022827"/>
    </source>
</evidence>
<comment type="similarity">
    <text evidence="6">Belongs to the methylenetetrahydrofolate reductase family.</text>
</comment>
<organism evidence="7 8">
    <name type="scientific">Streptomyces pharetrae CZA14</name>
    <dbReference type="NCBI Taxonomy" id="1144883"/>
    <lineage>
        <taxon>Bacteria</taxon>
        <taxon>Bacillati</taxon>
        <taxon>Actinomycetota</taxon>
        <taxon>Actinomycetes</taxon>
        <taxon>Kitasatosporales</taxon>
        <taxon>Streptomycetaceae</taxon>
        <taxon>Streptomyces</taxon>
    </lineage>
</organism>
<dbReference type="EMBL" id="MRYD01000267">
    <property type="protein sequence ID" value="OSZ56681.1"/>
    <property type="molecule type" value="Genomic_DNA"/>
</dbReference>
<keyword evidence="3 6" id="KW-0285">Flavoprotein</keyword>
<dbReference type="Pfam" id="PF02219">
    <property type="entry name" value="MTHFR"/>
    <property type="match status" value="1"/>
</dbReference>
<dbReference type="Gene3D" id="3.20.20.220">
    <property type="match status" value="1"/>
</dbReference>
<gene>
    <name evidence="7" type="ORF">OQI_31650</name>
</gene>
<proteinExistence type="inferred from homology"/>
<sequence length="301" mass="31832">MNPGPTAPCAVRTAPLEDFSLEMTGKDVPHLEEAHHLIPPGTRINVTFLGNEDLRMRLAAARAVKRLGFVPVPHLSARRLASRAELEEFLEGLRADGTGEHVFVVGGDPARPHGPYEDALAVIRTGLLERYGVRHVGVSGYPEGHPAIAGPVLWTALADKTAALARRRLGGHVTTQFGFDADPVLSWVAETRGRGIDLPIRIGVPGPAGVRRLVSYATRFGVGTSASIARKYGFSLTNLMATAGPDRFLRALTAGYDPAVHGDLKVHFYTFGGLKATAEWAAAFAARPAAESGAAPDAGAG</sequence>
<keyword evidence="8" id="KW-1185">Reference proteome</keyword>